<dbReference type="AlphaFoldDB" id="A0A8K0ESG0"/>
<organism evidence="2 3">
    <name type="scientific">Branchiostoma lanceolatum</name>
    <name type="common">Common lancelet</name>
    <name type="synonym">Amphioxus lanceolatum</name>
    <dbReference type="NCBI Taxonomy" id="7740"/>
    <lineage>
        <taxon>Eukaryota</taxon>
        <taxon>Metazoa</taxon>
        <taxon>Chordata</taxon>
        <taxon>Cephalochordata</taxon>
        <taxon>Leptocardii</taxon>
        <taxon>Amphioxiformes</taxon>
        <taxon>Branchiostomatidae</taxon>
        <taxon>Branchiostoma</taxon>
    </lineage>
</organism>
<keyword evidence="1" id="KW-0732">Signal</keyword>
<evidence type="ECO:0000256" key="1">
    <source>
        <dbReference type="SAM" id="SignalP"/>
    </source>
</evidence>
<protein>
    <submittedName>
        <fullName evidence="2">Hypp2242 protein</fullName>
    </submittedName>
</protein>
<feature type="signal peptide" evidence="1">
    <location>
        <begin position="1"/>
        <end position="22"/>
    </location>
</feature>
<evidence type="ECO:0000313" key="3">
    <source>
        <dbReference type="Proteomes" id="UP000838412"/>
    </source>
</evidence>
<dbReference type="OrthoDB" id="10023949at2759"/>
<feature type="chain" id="PRO_5035435572" evidence="1">
    <location>
        <begin position="23"/>
        <end position="210"/>
    </location>
</feature>
<keyword evidence="3" id="KW-1185">Reference proteome</keyword>
<proteinExistence type="predicted"/>
<reference evidence="2" key="1">
    <citation type="submission" date="2022-01" db="EMBL/GenBank/DDBJ databases">
        <authorList>
            <person name="Braso-Vives M."/>
        </authorList>
    </citation>
    <scope>NUCLEOTIDE SEQUENCE</scope>
</reference>
<evidence type="ECO:0000313" key="2">
    <source>
        <dbReference type="EMBL" id="CAH1259298.1"/>
    </source>
</evidence>
<sequence length="210" mass="23052">MSSFHLLYVTLLCTVLCDLTLGNQRPPTVVACEFSRNIRNALSASSLLAQTTHCGEEKLSGSYIGDSNILLDKPQGANSVHRARLLAPVLGRFRDTLLRLANRQSSGELRECLESYQEEQSSLANMLSSFATEIEESMEAHAPLNPPSSETRTVEGRVTIALADYAERGISPLETVAVDPAYWRLVLLDMDVAMLELSRIGHLLASTCEE</sequence>
<dbReference type="EMBL" id="OV696688">
    <property type="protein sequence ID" value="CAH1259298.1"/>
    <property type="molecule type" value="Genomic_DNA"/>
</dbReference>
<dbReference type="Proteomes" id="UP000838412">
    <property type="component" value="Chromosome 3"/>
</dbReference>
<accession>A0A8K0ESG0</accession>
<gene>
    <name evidence="2" type="primary">Hypp2242</name>
    <name evidence="2" type="ORF">BLAG_LOCUS16650</name>
</gene>
<name>A0A8K0ESG0_BRALA</name>